<keyword evidence="4" id="KW-0804">Transcription</keyword>
<dbReference type="Pfam" id="PF16282">
    <property type="entry name" value="SANT_DAMP1_like"/>
    <property type="match status" value="1"/>
</dbReference>
<organism evidence="10 11">
    <name type="scientific">Aphanomyces stellatus</name>
    <dbReference type="NCBI Taxonomy" id="120398"/>
    <lineage>
        <taxon>Eukaryota</taxon>
        <taxon>Sar</taxon>
        <taxon>Stramenopiles</taxon>
        <taxon>Oomycota</taxon>
        <taxon>Saprolegniomycetes</taxon>
        <taxon>Saprolegniales</taxon>
        <taxon>Verrucalvaceae</taxon>
        <taxon>Aphanomyces</taxon>
    </lineage>
</organism>
<name>A0A485KH68_9STRA</name>
<sequence length="570" mass="61119">MGDVADILGVSGGAATTPPSAKAKKEEKGKPKSKLHREVLLLQENKHAAGLAFGMGGRSHVPVMPGNQFPMKKSLLQQRPALRNKWVRRDFMNAARTDGLVLTHWVKSSLPEGLEYPFARFNVSCDVSPCCTKEEYEKDLLTHKDPHIPTPWTFDDTVYLWDLCKRYELRWVVVADRFNGHVPSKHHRSMEDIKYWYYEVTRLLTDRRTAVAPKDEPSTPKVEVGTPGVAQTAETTPTPLATISNPGDTATGDRDVKMEPTEPVAAAADVTPSTPAAAPSQAAASVAPAPTAYRFHIAYEKQRKAQLEMQFNRSNAEETAIKKLQEELRAVEAQLKKAVLRVDQKKKKARQYTSLVSCPRVGIGGSAASNHTGGHAERGLLSQHVAGAAVAKAGLELEFDQEDDAHAGRGATTRLFCQTDAISLLSMQFGLPTRPMPTKQVCEQFDKVRQDILALLALRKALASKVNDIHGMANKLTQLTGVPHVPRAQHRPVDNPSTGATAASTAIDAATPAPAAASSAPGSATSTPGPASAASSKISQKGGTTIKRKMGAGSGAAAAAGVGKRPKKVA</sequence>
<feature type="compositionally biased region" description="Basic and acidic residues" evidence="7">
    <location>
        <begin position="209"/>
        <end position="218"/>
    </location>
</feature>
<feature type="coiled-coil region" evidence="6">
    <location>
        <begin position="314"/>
        <end position="348"/>
    </location>
</feature>
<evidence type="ECO:0000256" key="7">
    <source>
        <dbReference type="SAM" id="MobiDB-lite"/>
    </source>
</evidence>
<dbReference type="CDD" id="cd22249">
    <property type="entry name" value="UDM1_RNF168_RNF169-like"/>
    <property type="match status" value="1"/>
</dbReference>
<comment type="subcellular location">
    <subcellularLocation>
        <location evidence="1">Nucleus</location>
    </subcellularLocation>
</comment>
<dbReference type="InterPro" id="IPR027109">
    <property type="entry name" value="Swc4/Dmap1"/>
</dbReference>
<evidence type="ECO:0000313" key="10">
    <source>
        <dbReference type="EMBL" id="VFT82122.1"/>
    </source>
</evidence>
<reference evidence="10 11" key="1">
    <citation type="submission" date="2019-03" db="EMBL/GenBank/DDBJ databases">
        <authorList>
            <person name="Gaulin E."/>
            <person name="Dumas B."/>
        </authorList>
    </citation>
    <scope>NUCLEOTIDE SEQUENCE [LARGE SCALE GENOMIC DNA]</scope>
    <source>
        <strain evidence="10">CBS 568.67</strain>
    </source>
</reference>
<protein>
    <submittedName>
        <fullName evidence="10">Aste57867_5041 protein</fullName>
    </submittedName>
</protein>
<dbReference type="AlphaFoldDB" id="A0A485KH68"/>
<dbReference type="GO" id="GO:0000812">
    <property type="term" value="C:Swr1 complex"/>
    <property type="evidence" value="ECO:0007669"/>
    <property type="project" value="TreeGrafter"/>
</dbReference>
<dbReference type="InterPro" id="IPR001005">
    <property type="entry name" value="SANT/Myb"/>
</dbReference>
<evidence type="ECO:0000313" key="9">
    <source>
        <dbReference type="EMBL" id="KAF0711783.1"/>
    </source>
</evidence>
<dbReference type="OrthoDB" id="19740at2759"/>
<feature type="domain" description="Myb-like" evidence="8">
    <location>
        <begin position="148"/>
        <end position="203"/>
    </location>
</feature>
<dbReference type="GO" id="GO:0006338">
    <property type="term" value="P:chromatin remodeling"/>
    <property type="evidence" value="ECO:0007669"/>
    <property type="project" value="InterPro"/>
</dbReference>
<dbReference type="EMBL" id="VJMH01001504">
    <property type="protein sequence ID" value="KAF0711783.1"/>
    <property type="molecule type" value="Genomic_DNA"/>
</dbReference>
<gene>
    <name evidence="10" type="primary">Aste57867_5041</name>
    <name evidence="9" type="ORF">As57867_005028</name>
    <name evidence="10" type="ORF">ASTE57867_5041</name>
</gene>
<evidence type="ECO:0000256" key="1">
    <source>
        <dbReference type="ARBA" id="ARBA00004123"/>
    </source>
</evidence>
<evidence type="ECO:0000256" key="4">
    <source>
        <dbReference type="ARBA" id="ARBA00023163"/>
    </source>
</evidence>
<feature type="compositionally biased region" description="Low complexity" evidence="7">
    <location>
        <begin position="509"/>
        <end position="536"/>
    </location>
</feature>
<keyword evidence="11" id="KW-1185">Reference proteome</keyword>
<feature type="compositionally biased region" description="Polar residues" evidence="7">
    <location>
        <begin position="232"/>
        <end position="248"/>
    </location>
</feature>
<evidence type="ECO:0000313" key="11">
    <source>
        <dbReference type="Proteomes" id="UP000332933"/>
    </source>
</evidence>
<dbReference type="Proteomes" id="UP000332933">
    <property type="component" value="Unassembled WGS sequence"/>
</dbReference>
<dbReference type="Gene3D" id="1.10.10.60">
    <property type="entry name" value="Homeodomain-like"/>
    <property type="match status" value="1"/>
</dbReference>
<keyword evidence="3" id="KW-0805">Transcription regulation</keyword>
<evidence type="ECO:0000259" key="8">
    <source>
        <dbReference type="SMART" id="SM00717"/>
    </source>
</evidence>
<evidence type="ECO:0000256" key="5">
    <source>
        <dbReference type="ARBA" id="ARBA00023242"/>
    </source>
</evidence>
<keyword evidence="5" id="KW-0539">Nucleus</keyword>
<dbReference type="SMART" id="SM00717">
    <property type="entry name" value="SANT"/>
    <property type="match status" value="1"/>
</dbReference>
<reference evidence="9" key="2">
    <citation type="submission" date="2019-06" db="EMBL/GenBank/DDBJ databases">
        <title>Genomics analysis of Aphanomyces spp. identifies a new class of oomycete effector associated with host adaptation.</title>
        <authorList>
            <person name="Gaulin E."/>
        </authorList>
    </citation>
    <scope>NUCLEOTIDE SEQUENCE</scope>
    <source>
        <strain evidence="9">CBS 578.67</strain>
    </source>
</reference>
<accession>A0A485KH68</accession>
<dbReference type="PANTHER" id="PTHR12855">
    <property type="entry name" value="DNA METHYLTRANSFERASE 1-ASSOCIATED PROTEIN 1 FAMILY MEMBER"/>
    <property type="match status" value="1"/>
</dbReference>
<feature type="compositionally biased region" description="Basic and acidic residues" evidence="7">
    <location>
        <begin position="23"/>
        <end position="34"/>
    </location>
</feature>
<dbReference type="InterPro" id="IPR032563">
    <property type="entry name" value="DAMP1_SANT-like"/>
</dbReference>
<feature type="region of interest" description="Disordered" evidence="7">
    <location>
        <begin position="1"/>
        <end position="34"/>
    </location>
</feature>
<keyword evidence="6" id="KW-0175">Coiled coil</keyword>
<dbReference type="EMBL" id="CAADRA010001505">
    <property type="protein sequence ID" value="VFT82122.1"/>
    <property type="molecule type" value="Genomic_DNA"/>
</dbReference>
<keyword evidence="2" id="KW-0156">Chromatin regulator</keyword>
<feature type="region of interest" description="Disordered" evidence="7">
    <location>
        <begin position="509"/>
        <end position="570"/>
    </location>
</feature>
<proteinExistence type="predicted"/>
<dbReference type="GO" id="GO:0006281">
    <property type="term" value="P:DNA repair"/>
    <property type="evidence" value="ECO:0007669"/>
    <property type="project" value="InterPro"/>
</dbReference>
<dbReference type="PANTHER" id="PTHR12855:SF10">
    <property type="entry name" value="DNA METHYLTRANSFERASE 1-ASSOCIATED PROTEIN 1"/>
    <property type="match status" value="1"/>
</dbReference>
<dbReference type="GO" id="GO:0000122">
    <property type="term" value="P:negative regulation of transcription by RNA polymerase II"/>
    <property type="evidence" value="ECO:0007669"/>
    <property type="project" value="TreeGrafter"/>
</dbReference>
<evidence type="ECO:0000256" key="6">
    <source>
        <dbReference type="SAM" id="Coils"/>
    </source>
</evidence>
<evidence type="ECO:0000256" key="3">
    <source>
        <dbReference type="ARBA" id="ARBA00023015"/>
    </source>
</evidence>
<dbReference type="GO" id="GO:0003714">
    <property type="term" value="F:transcription corepressor activity"/>
    <property type="evidence" value="ECO:0007669"/>
    <property type="project" value="TreeGrafter"/>
</dbReference>
<evidence type="ECO:0000256" key="2">
    <source>
        <dbReference type="ARBA" id="ARBA00022853"/>
    </source>
</evidence>
<dbReference type="GO" id="GO:0035267">
    <property type="term" value="C:NuA4 histone acetyltransferase complex"/>
    <property type="evidence" value="ECO:0007669"/>
    <property type="project" value="InterPro"/>
</dbReference>
<feature type="region of interest" description="Disordered" evidence="7">
    <location>
        <begin position="209"/>
        <end position="256"/>
    </location>
</feature>